<proteinExistence type="predicted"/>
<dbReference type="Pfam" id="PF05699">
    <property type="entry name" value="Dimer_Tnp_hAT"/>
    <property type="match status" value="1"/>
</dbReference>
<dbReference type="OrthoDB" id="6624632at2759"/>
<dbReference type="PANTHER" id="PTHR45749:SF21">
    <property type="entry name" value="DUF4371 DOMAIN-CONTAINING PROTEIN"/>
    <property type="match status" value="1"/>
</dbReference>
<evidence type="ECO:0000259" key="1">
    <source>
        <dbReference type="Pfam" id="PF05699"/>
    </source>
</evidence>
<gene>
    <name evidence="2" type="ORF">FWK35_00036108</name>
</gene>
<dbReference type="PANTHER" id="PTHR45749">
    <property type="match status" value="1"/>
</dbReference>
<protein>
    <submittedName>
        <fullName evidence="2">Zinc finger MYM-type protein 1-like</fullName>
    </submittedName>
</protein>
<dbReference type="AlphaFoldDB" id="A0A6G0VLX6"/>
<feature type="domain" description="HAT C-terminal dimerisation" evidence="1">
    <location>
        <begin position="105"/>
        <end position="178"/>
    </location>
</feature>
<evidence type="ECO:0000313" key="2">
    <source>
        <dbReference type="EMBL" id="KAF0701148.1"/>
    </source>
</evidence>
<name>A0A6G0VLX6_APHCR</name>
<dbReference type="SUPFAM" id="SSF53098">
    <property type="entry name" value="Ribonuclease H-like"/>
    <property type="match status" value="1"/>
</dbReference>
<dbReference type="EMBL" id="VUJU01014765">
    <property type="protein sequence ID" value="KAF0701148.1"/>
    <property type="molecule type" value="Genomic_DNA"/>
</dbReference>
<dbReference type="Proteomes" id="UP000478052">
    <property type="component" value="Unassembled WGS sequence"/>
</dbReference>
<dbReference type="InterPro" id="IPR012337">
    <property type="entry name" value="RNaseH-like_sf"/>
</dbReference>
<reference evidence="2 3" key="1">
    <citation type="submission" date="2019-08" db="EMBL/GenBank/DDBJ databases">
        <title>Whole genome of Aphis craccivora.</title>
        <authorList>
            <person name="Voronova N.V."/>
            <person name="Shulinski R.S."/>
            <person name="Bandarenka Y.V."/>
            <person name="Zhorov D.G."/>
            <person name="Warner D."/>
        </authorList>
    </citation>
    <scope>NUCLEOTIDE SEQUENCE [LARGE SCALE GENOMIC DNA]</scope>
    <source>
        <strain evidence="2">180601</strain>
        <tissue evidence="2">Whole Body</tissue>
    </source>
</reference>
<keyword evidence="3" id="KW-1185">Reference proteome</keyword>
<evidence type="ECO:0000313" key="3">
    <source>
        <dbReference type="Proteomes" id="UP000478052"/>
    </source>
</evidence>
<dbReference type="GO" id="GO:0046983">
    <property type="term" value="F:protein dimerization activity"/>
    <property type="evidence" value="ECO:0007669"/>
    <property type="project" value="InterPro"/>
</dbReference>
<accession>A0A6G0VLX6</accession>
<organism evidence="2 3">
    <name type="scientific">Aphis craccivora</name>
    <name type="common">Cowpea aphid</name>
    <dbReference type="NCBI Taxonomy" id="307492"/>
    <lineage>
        <taxon>Eukaryota</taxon>
        <taxon>Metazoa</taxon>
        <taxon>Ecdysozoa</taxon>
        <taxon>Arthropoda</taxon>
        <taxon>Hexapoda</taxon>
        <taxon>Insecta</taxon>
        <taxon>Pterygota</taxon>
        <taxon>Neoptera</taxon>
        <taxon>Paraneoptera</taxon>
        <taxon>Hemiptera</taxon>
        <taxon>Sternorrhyncha</taxon>
        <taxon>Aphidomorpha</taxon>
        <taxon>Aphidoidea</taxon>
        <taxon>Aphididae</taxon>
        <taxon>Aphidini</taxon>
        <taxon>Aphis</taxon>
        <taxon>Aphis</taxon>
    </lineage>
</organism>
<sequence>MFDYESPSMSTSVSDSNVNSFKNEYFFPILDQGIVSINERFQQLDKFNEFGFLYNIGSISKMNKDDLMKNCMDIQNLLEVGDTKDINGREMFDELVILCEIIEEDTSPLKVLEKIFSYSVDDIYCNVSIVLRILLTMPVTTASAERSFSKLKLIKNYLRSTLSQEKVTNLTIISIEKEIADQLKYDIIDQFADIKSRKVIF</sequence>
<dbReference type="InterPro" id="IPR008906">
    <property type="entry name" value="HATC_C_dom"/>
</dbReference>
<comment type="caution">
    <text evidence="2">The sequence shown here is derived from an EMBL/GenBank/DDBJ whole genome shotgun (WGS) entry which is preliminary data.</text>
</comment>